<dbReference type="PRINTS" id="PR00154">
    <property type="entry name" value="AMPBINDING"/>
</dbReference>
<dbReference type="InterPro" id="IPR010071">
    <property type="entry name" value="AA_adenyl_dom"/>
</dbReference>
<dbReference type="SUPFAM" id="SSF56801">
    <property type="entry name" value="Acetyl-CoA synthetase-like"/>
    <property type="match status" value="1"/>
</dbReference>
<dbReference type="Gene3D" id="2.30.38.10">
    <property type="entry name" value="Luciferase, Domain 3"/>
    <property type="match status" value="1"/>
</dbReference>
<evidence type="ECO:0000313" key="5">
    <source>
        <dbReference type="EMBL" id="SHI22658.1"/>
    </source>
</evidence>
<dbReference type="Gene3D" id="3.30.300.30">
    <property type="match status" value="1"/>
</dbReference>
<dbReference type="Pfam" id="PF00668">
    <property type="entry name" value="Condensation"/>
    <property type="match status" value="2"/>
</dbReference>
<dbReference type="InterPro" id="IPR045851">
    <property type="entry name" value="AMP-bd_C_sf"/>
</dbReference>
<dbReference type="FunFam" id="3.40.50.980:FF:000001">
    <property type="entry name" value="Non-ribosomal peptide synthetase"/>
    <property type="match status" value="1"/>
</dbReference>
<dbReference type="PROSITE" id="PS00455">
    <property type="entry name" value="AMP_BINDING"/>
    <property type="match status" value="1"/>
</dbReference>
<dbReference type="Gene3D" id="3.30.559.30">
    <property type="entry name" value="Nonribosomal peptide synthetase, condensation domain"/>
    <property type="match status" value="2"/>
</dbReference>
<dbReference type="SMART" id="SM00823">
    <property type="entry name" value="PKS_PP"/>
    <property type="match status" value="2"/>
</dbReference>
<dbReference type="InterPro" id="IPR001242">
    <property type="entry name" value="Condensation_dom"/>
</dbReference>
<dbReference type="SUPFAM" id="SSF52777">
    <property type="entry name" value="CoA-dependent acyltransferases"/>
    <property type="match status" value="4"/>
</dbReference>
<reference evidence="5 6" key="1">
    <citation type="submission" date="2016-11" db="EMBL/GenBank/DDBJ databases">
        <authorList>
            <person name="Jaros S."/>
            <person name="Januszkiewicz K."/>
            <person name="Wedrychowicz H."/>
        </authorList>
    </citation>
    <scope>NUCLEOTIDE SEQUENCE [LARGE SCALE GENOMIC DNA]</scope>
    <source>
        <strain evidence="5 6">CECT 7868</strain>
    </source>
</reference>
<keyword evidence="6" id="KW-1185">Reference proteome</keyword>
<dbReference type="InterPro" id="IPR023213">
    <property type="entry name" value="CAT-like_dom_sf"/>
</dbReference>
<sequence length="1691" mass="188507">MNYQSNNLSEKKRSEELLLPLSTAQWGIWFAQEINQKANPKVYKVTECLEIFGPVRTDLFETAARQTIGETESCHLVFERTPDGPRQRLISLPFWPFPVLDMSGEDDPDAAAREWMTSDMERPFDLQQGPLFSLALLRVAPERFLFYLSGHHIMMDGFGGVLFSSRLAQIYSALIAGETPPACPFSRLSDVMLADQNYEASKQFQRDRQYWGDLMENRPEPLSLAGKEMACADVLRRQVYLPDATNQSLRQFAVTCGTTLPQLLTALIALYFYRVTGEEDLVLGFPVMARNSRMLRAFPGMMTNVLPLRLSLNPDIRLRECLEQVKRQVTAVVRHQRYRGETLRSDLNLSTESGTLYSTSINIMPFEYDIRFGAYPVAVHNLCLGPTDDLSVNIYDRGAENGLELCIDANTALYDEACIESHFRRLVHFFSIASSQNPDLPVTQYDWLLPEERTQILAQWNNTQVPYPAEFCAHELFEHYAASAPDSLAVVCHHHRMTYGELNAQANQLARYLRKLGVGPEKRVALCFDRGSGLIVAMLATLKAGAGYVPLDPNYPQERIQYILEDSTPDALLTDGILSGEVWAGVFPDEDMGRSKMHHINFRTDAYLWVDYSEENLPRGNLTPDNLAYIIYTSGSTGKPKGVMVEHKTLTNLIHWHRQSFDLQTGDCSSSVAGMGFDAAVWEIWPPLCAGAYLVLPPLAVSRDPEQLLNWWVNQPIQVGFLSTPIAELAFARRIKHPTLRTLLVGGDRLNVLPEPDAGFTLVNNYGPTETTVVATSGAICADDSVLHIGRPLNNMKIYILDEQRQLVPVGVEGEIYIGGTGVSRGYLNRPDLTAERFLADPFSEVQGARMYRSGDLARWLPDGTIEYLGRNDSQVKIRGFRIEPGEVASALQRCDCVKNAVVVAISGQSLQGQSLQGQAPLTKGQTLEGQAPLKGQALQGQSSTEKRLVAYYTLYDGYETVSAANLKQQLSQVLPEYMVPAAYVRLAHIPLTANGKVNYRTLPQPDESSFVRQAYEAPRTPAEKVLADVWQSLLGVEKAGRMDNFFELGGHSLLAVQMSELLRKQGYQLTVKTLFEQPVLAELAALIAAEKPPAEDIPPSLIPQDCHQITPDMLPLVSLTQAQIDMLVSEIPGGAANVQDIYPAGPLQQGLLVQHLLQKQGDLYTIRMIQAFPDQQMLLSFTDALQKVIRRHDILRTSMAWEGLDQPVQIVWRNAPLDVVTLNLGAEDVADELERRFRPEHSRINVSHAPMIEAYQAEDAANERWLLCLRMHHLCTDHTSLELMIEEVQAHWQGKAEQLPEPLPFRNYIGKVSQQDEQAARAYFSRQLGDFSMPSVPFGLAHTQGEGGQVNTLHLAVNDRLAQRLRRQAKLHQVSTASLFHLVWGLVLRSASGRDDVVTGTILFGRMSAGAGSDRTLGLFLNTLPFRMRLDKTPTDEMVRTIHHQLAELMDYEHTPLSQVQQCSGVPASQPLFSSLLNYRYQGGNAQVDVLEHLPVDIVMEEERSTFPLSLSVNDCPGEGFSLDLQVDARVSCGLVGTMVTGTLARLVSVLERSPSRPVCDVDAFDEEGSPTTIMHSGVDFRALPAPGNDDYIRCDYTPPQGQTEQTLARLWESVLAVDSVGREDDFFALGGHSMMAIQLVNQARQHGIDFSLKMLFDAPVLKDFSAAVAIRHACYGAKVTQEQPDEMPV</sequence>
<dbReference type="PANTHER" id="PTHR45527:SF1">
    <property type="entry name" value="FATTY ACID SYNTHASE"/>
    <property type="match status" value="1"/>
</dbReference>
<dbReference type="Pfam" id="PF00501">
    <property type="entry name" value="AMP-binding"/>
    <property type="match status" value="1"/>
</dbReference>
<dbReference type="GO" id="GO:0005737">
    <property type="term" value="C:cytoplasm"/>
    <property type="evidence" value="ECO:0007669"/>
    <property type="project" value="TreeGrafter"/>
</dbReference>
<dbReference type="InterPro" id="IPR006162">
    <property type="entry name" value="Ppantetheine_attach_site"/>
</dbReference>
<dbReference type="InterPro" id="IPR020459">
    <property type="entry name" value="AMP-binding"/>
</dbReference>
<dbReference type="InterPro" id="IPR020845">
    <property type="entry name" value="AMP-binding_CS"/>
</dbReference>
<evidence type="ECO:0000256" key="3">
    <source>
        <dbReference type="ARBA" id="ARBA00022553"/>
    </source>
</evidence>
<comment type="cofactor">
    <cofactor evidence="1">
        <name>pantetheine 4'-phosphate</name>
        <dbReference type="ChEBI" id="CHEBI:47942"/>
    </cofactor>
</comment>
<dbReference type="FunFam" id="1.10.1200.10:FF:000005">
    <property type="entry name" value="Nonribosomal peptide synthetase 1"/>
    <property type="match status" value="2"/>
</dbReference>
<gene>
    <name evidence="5" type="primary">dhbF_4</name>
    <name evidence="5" type="ORF">VA7868_02630</name>
</gene>
<dbReference type="EMBL" id="FQXZ01000029">
    <property type="protein sequence ID" value="SHI22658.1"/>
    <property type="molecule type" value="Genomic_DNA"/>
</dbReference>
<dbReference type="Proteomes" id="UP000184608">
    <property type="component" value="Unassembled WGS sequence"/>
</dbReference>
<keyword evidence="3" id="KW-0597">Phosphoprotein</keyword>
<protein>
    <submittedName>
        <fullName evidence="5">Dimodular nonribosomal peptide synthase</fullName>
    </submittedName>
</protein>
<dbReference type="SUPFAM" id="SSF47336">
    <property type="entry name" value="ACP-like"/>
    <property type="match status" value="2"/>
</dbReference>
<evidence type="ECO:0000256" key="2">
    <source>
        <dbReference type="ARBA" id="ARBA00022450"/>
    </source>
</evidence>
<name>A0A1M5ZEL3_9VIBR</name>
<dbReference type="CDD" id="cd19544">
    <property type="entry name" value="E-C_NRPS"/>
    <property type="match status" value="1"/>
</dbReference>
<dbReference type="Gene3D" id="3.30.559.10">
    <property type="entry name" value="Chloramphenicol acetyltransferase-like domain"/>
    <property type="match status" value="2"/>
</dbReference>
<dbReference type="PROSITE" id="PS50075">
    <property type="entry name" value="CARRIER"/>
    <property type="match status" value="2"/>
</dbReference>
<dbReference type="Pfam" id="PF00550">
    <property type="entry name" value="PP-binding"/>
    <property type="match status" value="2"/>
</dbReference>
<dbReference type="InterPro" id="IPR020806">
    <property type="entry name" value="PKS_PP-bd"/>
</dbReference>
<dbReference type="InterPro" id="IPR009081">
    <property type="entry name" value="PP-bd_ACP"/>
</dbReference>
<dbReference type="InterPro" id="IPR000873">
    <property type="entry name" value="AMP-dep_synth/lig_dom"/>
</dbReference>
<dbReference type="CDD" id="cd05930">
    <property type="entry name" value="A_NRPS"/>
    <property type="match status" value="1"/>
</dbReference>
<dbReference type="FunFam" id="3.40.50.12780:FF:000012">
    <property type="entry name" value="Non-ribosomal peptide synthetase"/>
    <property type="match status" value="1"/>
</dbReference>
<dbReference type="GO" id="GO:0044550">
    <property type="term" value="P:secondary metabolite biosynthetic process"/>
    <property type="evidence" value="ECO:0007669"/>
    <property type="project" value="TreeGrafter"/>
</dbReference>
<dbReference type="STRING" id="1216006.VA7868_02630"/>
<proteinExistence type="predicted"/>
<evidence type="ECO:0000313" key="6">
    <source>
        <dbReference type="Proteomes" id="UP000184608"/>
    </source>
</evidence>
<dbReference type="GO" id="GO:0003824">
    <property type="term" value="F:catalytic activity"/>
    <property type="evidence" value="ECO:0007669"/>
    <property type="project" value="InterPro"/>
</dbReference>
<dbReference type="GO" id="GO:0031177">
    <property type="term" value="F:phosphopantetheine binding"/>
    <property type="evidence" value="ECO:0007669"/>
    <property type="project" value="InterPro"/>
</dbReference>
<dbReference type="PROSITE" id="PS00012">
    <property type="entry name" value="PHOSPHOPANTETHEINE"/>
    <property type="match status" value="2"/>
</dbReference>
<evidence type="ECO:0000259" key="4">
    <source>
        <dbReference type="PROSITE" id="PS50075"/>
    </source>
</evidence>
<feature type="domain" description="Carrier" evidence="4">
    <location>
        <begin position="1600"/>
        <end position="1674"/>
    </location>
</feature>
<dbReference type="InterPro" id="IPR036736">
    <property type="entry name" value="ACP-like_sf"/>
</dbReference>
<organism evidence="5 6">
    <name type="scientific">Vibrio aerogenes CECT 7868</name>
    <dbReference type="NCBI Taxonomy" id="1216006"/>
    <lineage>
        <taxon>Bacteria</taxon>
        <taxon>Pseudomonadati</taxon>
        <taxon>Pseudomonadota</taxon>
        <taxon>Gammaproteobacteria</taxon>
        <taxon>Vibrionales</taxon>
        <taxon>Vibrionaceae</taxon>
        <taxon>Vibrio</taxon>
    </lineage>
</organism>
<feature type="domain" description="Carrier" evidence="4">
    <location>
        <begin position="1018"/>
        <end position="1092"/>
    </location>
</feature>
<dbReference type="Gene3D" id="1.10.1200.10">
    <property type="entry name" value="ACP-like"/>
    <property type="match status" value="2"/>
</dbReference>
<dbReference type="Gene3D" id="3.40.50.980">
    <property type="match status" value="2"/>
</dbReference>
<dbReference type="FunFam" id="2.30.38.10:FF:000001">
    <property type="entry name" value="Non-ribosomal peptide synthetase PvdI"/>
    <property type="match status" value="1"/>
</dbReference>
<dbReference type="NCBIfam" id="TIGR01733">
    <property type="entry name" value="AA-adenyl-dom"/>
    <property type="match status" value="1"/>
</dbReference>
<dbReference type="RefSeq" id="WP_073604292.1">
    <property type="nucleotide sequence ID" value="NZ_FQXZ01000029.1"/>
</dbReference>
<evidence type="ECO:0000256" key="1">
    <source>
        <dbReference type="ARBA" id="ARBA00001957"/>
    </source>
</evidence>
<dbReference type="PANTHER" id="PTHR45527">
    <property type="entry name" value="NONRIBOSOMAL PEPTIDE SYNTHETASE"/>
    <property type="match status" value="1"/>
</dbReference>
<keyword evidence="2" id="KW-0596">Phosphopantetheine</keyword>
<accession>A0A1M5ZEL3</accession>
<dbReference type="OrthoDB" id="9757559at2"/>
<dbReference type="GO" id="GO:0043041">
    <property type="term" value="P:amino acid activation for nonribosomal peptide biosynthetic process"/>
    <property type="evidence" value="ECO:0007669"/>
    <property type="project" value="TreeGrafter"/>
</dbReference>